<dbReference type="AlphaFoldDB" id="A0A2S7WS70"/>
<comment type="caution">
    <text evidence="1">The sequence shown here is derived from an EMBL/GenBank/DDBJ whole genome shotgun (WGS) entry which is preliminary data.</text>
</comment>
<sequence>MIKFKEWKKDIKAQEEKINKSHRKLLLGISKYKHFSKLSLKVLNYLIKKIEKRNIKKIRVY</sequence>
<reference evidence="1 2" key="1">
    <citation type="submission" date="2016-12" db="EMBL/GenBank/DDBJ databases">
        <title>Trade-off between light-utilization and light-protection in marine flavobacteria.</title>
        <authorList>
            <person name="Kumagai Y."/>
            <person name="Yoshizawa S."/>
            <person name="Kogure K."/>
            <person name="Iwasaki W."/>
        </authorList>
    </citation>
    <scope>NUCLEOTIDE SEQUENCE [LARGE SCALE GENOMIC DNA]</scope>
    <source>
        <strain evidence="1 2">NBRC 108759</strain>
    </source>
</reference>
<name>A0A2S7WS70_9FLAO</name>
<gene>
    <name evidence="1" type="ORF">BTO18_15230</name>
</gene>
<keyword evidence="2" id="KW-1185">Reference proteome</keyword>
<dbReference type="Proteomes" id="UP000238882">
    <property type="component" value="Unassembled WGS sequence"/>
</dbReference>
<organism evidence="1 2">
    <name type="scientific">Polaribacter porphyrae</name>
    <dbReference type="NCBI Taxonomy" id="1137780"/>
    <lineage>
        <taxon>Bacteria</taxon>
        <taxon>Pseudomonadati</taxon>
        <taxon>Bacteroidota</taxon>
        <taxon>Flavobacteriia</taxon>
        <taxon>Flavobacteriales</taxon>
        <taxon>Flavobacteriaceae</taxon>
    </lineage>
</organism>
<accession>A0A2S7WS70</accession>
<proteinExistence type="predicted"/>
<dbReference type="EMBL" id="MSCN01000001">
    <property type="protein sequence ID" value="PQJ80440.1"/>
    <property type="molecule type" value="Genomic_DNA"/>
</dbReference>
<protein>
    <submittedName>
        <fullName evidence="1">Uncharacterized protein</fullName>
    </submittedName>
</protein>
<evidence type="ECO:0000313" key="2">
    <source>
        <dbReference type="Proteomes" id="UP000238882"/>
    </source>
</evidence>
<evidence type="ECO:0000313" key="1">
    <source>
        <dbReference type="EMBL" id="PQJ80440.1"/>
    </source>
</evidence>